<accession>A0A0B0EIA0</accession>
<evidence type="ECO:0000259" key="1">
    <source>
        <dbReference type="Pfam" id="PF03886"/>
    </source>
</evidence>
<dbReference type="AlphaFoldDB" id="A0A0B0EIA0"/>
<dbReference type="Pfam" id="PF03886">
    <property type="entry name" value="ABC_trans_aux"/>
    <property type="match status" value="1"/>
</dbReference>
<reference evidence="2 3" key="1">
    <citation type="submission" date="2014-10" db="EMBL/GenBank/DDBJ databases">
        <title>Draft genome of anammox bacterium scalindua brodae, obtained using differential coverage binning of sequence data from two enrichment reactors.</title>
        <authorList>
            <person name="Speth D.R."/>
            <person name="Russ L."/>
            <person name="Kartal B."/>
            <person name="Op den Camp H.J."/>
            <person name="Dutilh B.E."/>
            <person name="Jetten M.S."/>
        </authorList>
    </citation>
    <scope>NUCLEOTIDE SEQUENCE [LARGE SCALE GENOMIC DNA]</scope>
    <source>
        <strain evidence="2">RU1</strain>
    </source>
</reference>
<dbReference type="Proteomes" id="UP000030652">
    <property type="component" value="Unassembled WGS sequence"/>
</dbReference>
<comment type="caution">
    <text evidence="2">The sequence shown here is derived from an EMBL/GenBank/DDBJ whole genome shotgun (WGS) entry which is preliminary data.</text>
</comment>
<protein>
    <recommendedName>
        <fullName evidence="1">ABC-type transport auxiliary lipoprotein component domain-containing protein</fullName>
    </recommendedName>
</protein>
<dbReference type="PROSITE" id="PS51257">
    <property type="entry name" value="PROKAR_LIPOPROTEIN"/>
    <property type="match status" value="1"/>
</dbReference>
<feature type="domain" description="ABC-type transport auxiliary lipoprotein component" evidence="1">
    <location>
        <begin position="31"/>
        <end position="197"/>
    </location>
</feature>
<dbReference type="Gene3D" id="3.40.50.10610">
    <property type="entry name" value="ABC-type transport auxiliary lipoprotein component"/>
    <property type="match status" value="1"/>
</dbReference>
<proteinExistence type="predicted"/>
<dbReference type="eggNOG" id="COG3218">
    <property type="taxonomic scope" value="Bacteria"/>
</dbReference>
<dbReference type="EMBL" id="JRYO01000135">
    <property type="protein sequence ID" value="KHE92304.1"/>
    <property type="molecule type" value="Genomic_DNA"/>
</dbReference>
<evidence type="ECO:0000313" key="3">
    <source>
        <dbReference type="Proteomes" id="UP000030652"/>
    </source>
</evidence>
<dbReference type="InterPro" id="IPR005586">
    <property type="entry name" value="ABC_trans_aux"/>
</dbReference>
<gene>
    <name evidence="2" type="ORF">SCABRO_01861</name>
</gene>
<organism evidence="2 3">
    <name type="scientific">Candidatus Scalindua brodae</name>
    <dbReference type="NCBI Taxonomy" id="237368"/>
    <lineage>
        <taxon>Bacteria</taxon>
        <taxon>Pseudomonadati</taxon>
        <taxon>Planctomycetota</taxon>
        <taxon>Candidatus Brocadiia</taxon>
        <taxon>Candidatus Brocadiales</taxon>
        <taxon>Candidatus Scalinduaceae</taxon>
        <taxon>Candidatus Scalindua</taxon>
    </lineage>
</organism>
<sequence length="208" mass="23879">MRFAIFILIMFSIVSGGCVTLKQQYKKIEYYTLEYDAPDLIEKATLKPVPAVLKVEHFSIAPALNSSRIVYRDQEFKRSSYFYHKWKTNPTDMISYSLARYIRESGLFKAVNVPYSKTPHTHIVEGLIDEFLEWDSKDKWEAVLSVNVTLLDVETSDVSKKIIFQQKFSSRKKCEEKHPKALARAMSQAMAEVSEGICLTIHKALAGK</sequence>
<evidence type="ECO:0000313" key="2">
    <source>
        <dbReference type="EMBL" id="KHE92304.1"/>
    </source>
</evidence>
<name>A0A0B0EIA0_9BACT</name>
<dbReference type="SUPFAM" id="SSF159594">
    <property type="entry name" value="XCC0632-like"/>
    <property type="match status" value="1"/>
</dbReference>